<dbReference type="EMBL" id="RDRB01000011">
    <property type="protein sequence ID" value="ROT97823.1"/>
    <property type="molecule type" value="Genomic_DNA"/>
</dbReference>
<keyword evidence="2" id="KW-0805">Transcription regulation</keyword>
<dbReference type="PANTHER" id="PTHR30346">
    <property type="entry name" value="TRANSCRIPTIONAL DUAL REGULATOR HCAR-RELATED"/>
    <property type="match status" value="1"/>
</dbReference>
<dbReference type="Gene3D" id="3.40.190.10">
    <property type="entry name" value="Periplasmic binding protein-like II"/>
    <property type="match status" value="2"/>
</dbReference>
<dbReference type="AlphaFoldDB" id="A0A3N2QRJ1"/>
<evidence type="ECO:0000313" key="7">
    <source>
        <dbReference type="Proteomes" id="UP000268016"/>
    </source>
</evidence>
<gene>
    <name evidence="6" type="ORF">EAT49_18660</name>
</gene>
<dbReference type="SUPFAM" id="SSF46785">
    <property type="entry name" value="Winged helix' DNA-binding domain"/>
    <property type="match status" value="1"/>
</dbReference>
<evidence type="ECO:0000256" key="2">
    <source>
        <dbReference type="ARBA" id="ARBA00023015"/>
    </source>
</evidence>
<dbReference type="CDD" id="cd05466">
    <property type="entry name" value="PBP2_LTTR_substrate"/>
    <property type="match status" value="1"/>
</dbReference>
<evidence type="ECO:0000259" key="5">
    <source>
        <dbReference type="PROSITE" id="PS50931"/>
    </source>
</evidence>
<keyword evidence="7" id="KW-1185">Reference proteome</keyword>
<feature type="domain" description="HTH lysR-type" evidence="5">
    <location>
        <begin position="1"/>
        <end position="58"/>
    </location>
</feature>
<dbReference type="Pfam" id="PF00126">
    <property type="entry name" value="HTH_1"/>
    <property type="match status" value="1"/>
</dbReference>
<dbReference type="InterPro" id="IPR005119">
    <property type="entry name" value="LysR_subst-bd"/>
</dbReference>
<name>A0A3N2QRJ1_9RHOB</name>
<accession>A0A3N2QRJ1</accession>
<dbReference type="InterPro" id="IPR036388">
    <property type="entry name" value="WH-like_DNA-bd_sf"/>
</dbReference>
<dbReference type="InterPro" id="IPR000847">
    <property type="entry name" value="LysR_HTH_N"/>
</dbReference>
<dbReference type="GO" id="GO:0003677">
    <property type="term" value="F:DNA binding"/>
    <property type="evidence" value="ECO:0007669"/>
    <property type="project" value="UniProtKB-KW"/>
</dbReference>
<organism evidence="6 7">
    <name type="scientific">Histidinibacterium lentulum</name>
    <dbReference type="NCBI Taxonomy" id="2480588"/>
    <lineage>
        <taxon>Bacteria</taxon>
        <taxon>Pseudomonadati</taxon>
        <taxon>Pseudomonadota</taxon>
        <taxon>Alphaproteobacteria</taxon>
        <taxon>Rhodobacterales</taxon>
        <taxon>Paracoccaceae</taxon>
        <taxon>Histidinibacterium</taxon>
    </lineage>
</organism>
<sequence length="308" mass="33472">MIRTSLVYFDQAIRDGSIRRAAESLNVASSAVNRQLLKLEEELGVALFERLPRGIRPTAAGELLLGYVRRWRRESGALGQELAALRGGIRGTIRVAAAESITEDVLPNAVRELNARYPLVEFSVISGDNLRITSELFSKDADVVVAFDKHDDVRGEVLHTISSPLGVIMPPDHPLARLPEVTLAHCTGCPMVVPGAEWLQHSGLNTLFSSGRFPARIVARAERPGMLKAMVRSGIGVALLTQLGVERDVARGDLAWRPLATGQMPPARIYLMVPRHRVPPVSTLVFIDILKTRLDACGSRSSPSSAPG</sequence>
<dbReference type="Pfam" id="PF03466">
    <property type="entry name" value="LysR_substrate"/>
    <property type="match status" value="1"/>
</dbReference>
<comment type="similarity">
    <text evidence="1">Belongs to the LysR transcriptional regulatory family.</text>
</comment>
<dbReference type="PANTHER" id="PTHR30346:SF28">
    <property type="entry name" value="HTH-TYPE TRANSCRIPTIONAL REGULATOR CYNR"/>
    <property type="match status" value="1"/>
</dbReference>
<evidence type="ECO:0000256" key="3">
    <source>
        <dbReference type="ARBA" id="ARBA00023125"/>
    </source>
</evidence>
<evidence type="ECO:0000256" key="4">
    <source>
        <dbReference type="ARBA" id="ARBA00023163"/>
    </source>
</evidence>
<dbReference type="RefSeq" id="WP_123643829.1">
    <property type="nucleotide sequence ID" value="NZ_ML119091.1"/>
</dbReference>
<dbReference type="GO" id="GO:0003700">
    <property type="term" value="F:DNA-binding transcription factor activity"/>
    <property type="evidence" value="ECO:0007669"/>
    <property type="project" value="InterPro"/>
</dbReference>
<proteinExistence type="inferred from homology"/>
<protein>
    <submittedName>
        <fullName evidence="6">LysR family transcriptional regulator</fullName>
    </submittedName>
</protein>
<evidence type="ECO:0000313" key="6">
    <source>
        <dbReference type="EMBL" id="ROT97823.1"/>
    </source>
</evidence>
<dbReference type="Gene3D" id="1.10.10.10">
    <property type="entry name" value="Winged helix-like DNA-binding domain superfamily/Winged helix DNA-binding domain"/>
    <property type="match status" value="1"/>
</dbReference>
<dbReference type="GO" id="GO:0032993">
    <property type="term" value="C:protein-DNA complex"/>
    <property type="evidence" value="ECO:0007669"/>
    <property type="project" value="TreeGrafter"/>
</dbReference>
<dbReference type="Proteomes" id="UP000268016">
    <property type="component" value="Unassembled WGS sequence"/>
</dbReference>
<dbReference type="OrthoDB" id="9791253at2"/>
<dbReference type="SUPFAM" id="SSF53850">
    <property type="entry name" value="Periplasmic binding protein-like II"/>
    <property type="match status" value="1"/>
</dbReference>
<dbReference type="PRINTS" id="PR00039">
    <property type="entry name" value="HTHLYSR"/>
</dbReference>
<evidence type="ECO:0000256" key="1">
    <source>
        <dbReference type="ARBA" id="ARBA00009437"/>
    </source>
</evidence>
<keyword evidence="4" id="KW-0804">Transcription</keyword>
<keyword evidence="3" id="KW-0238">DNA-binding</keyword>
<dbReference type="InterPro" id="IPR036390">
    <property type="entry name" value="WH_DNA-bd_sf"/>
</dbReference>
<dbReference type="PROSITE" id="PS50931">
    <property type="entry name" value="HTH_LYSR"/>
    <property type="match status" value="1"/>
</dbReference>
<comment type="caution">
    <text evidence="6">The sequence shown here is derived from an EMBL/GenBank/DDBJ whole genome shotgun (WGS) entry which is preliminary data.</text>
</comment>
<reference evidence="6 7" key="1">
    <citation type="submission" date="2018-10" db="EMBL/GenBank/DDBJ databases">
        <title>Histidinibacterium lentulum gen. nov., sp. nov., a marine bacterium from the culture broth of Picochlorum sp. 122.</title>
        <authorList>
            <person name="Wang G."/>
        </authorList>
    </citation>
    <scope>NUCLEOTIDE SEQUENCE [LARGE SCALE GENOMIC DNA]</scope>
    <source>
        <strain evidence="6 7">B17</strain>
    </source>
</reference>